<dbReference type="Proteomes" id="UP000887565">
    <property type="component" value="Unplaced"/>
</dbReference>
<evidence type="ECO:0000313" key="3">
    <source>
        <dbReference type="WBParaSite" id="nRc.2.0.1.t16286-RA"/>
    </source>
</evidence>
<feature type="region of interest" description="Disordered" evidence="1">
    <location>
        <begin position="241"/>
        <end position="262"/>
    </location>
</feature>
<proteinExistence type="predicted"/>
<organism evidence="2 3">
    <name type="scientific">Romanomermis culicivorax</name>
    <name type="common">Nematode worm</name>
    <dbReference type="NCBI Taxonomy" id="13658"/>
    <lineage>
        <taxon>Eukaryota</taxon>
        <taxon>Metazoa</taxon>
        <taxon>Ecdysozoa</taxon>
        <taxon>Nematoda</taxon>
        <taxon>Enoplea</taxon>
        <taxon>Dorylaimia</taxon>
        <taxon>Mermithida</taxon>
        <taxon>Mermithoidea</taxon>
        <taxon>Mermithidae</taxon>
        <taxon>Romanomermis</taxon>
    </lineage>
</organism>
<evidence type="ECO:0000256" key="1">
    <source>
        <dbReference type="SAM" id="MobiDB-lite"/>
    </source>
</evidence>
<name>A0A915IR47_ROMCU</name>
<keyword evidence="2" id="KW-1185">Reference proteome</keyword>
<evidence type="ECO:0000313" key="2">
    <source>
        <dbReference type="Proteomes" id="UP000887565"/>
    </source>
</evidence>
<sequence>MFYPSFGNIHRMGNIEAKYQCNRGHTDRSAVHPNPVDKCMFRFRGGIAKCQILTDTYFYIIYILEKLEIRDVFDSREFRLCKKTHFCTRLSDRPKTGRNHRVRNRWRWQFSNDWERKRRNVDPLRWASTDIGQIRDRKRPQFDSCQERCKRILNKITACSFVARVGNGKINIAVTVATFTTAANFSRATPKFHTQSIGITWQEKLNLIRMDRPKRSTMHKTYKILEEMEIVEEVFEEHPCGPKPNVPVEQRSQRRPTTFGLH</sequence>
<dbReference type="WBParaSite" id="nRc.2.0.1.t16286-RA">
    <property type="protein sequence ID" value="nRc.2.0.1.t16286-RA"/>
    <property type="gene ID" value="nRc.2.0.1.g16286"/>
</dbReference>
<reference evidence="3" key="1">
    <citation type="submission" date="2022-11" db="UniProtKB">
        <authorList>
            <consortium name="WormBaseParasite"/>
        </authorList>
    </citation>
    <scope>IDENTIFICATION</scope>
</reference>
<dbReference type="AlphaFoldDB" id="A0A915IR47"/>
<protein>
    <submittedName>
        <fullName evidence="3">Uncharacterized protein</fullName>
    </submittedName>
</protein>
<accession>A0A915IR47</accession>